<dbReference type="Proteomes" id="UP001521184">
    <property type="component" value="Unassembled WGS sequence"/>
</dbReference>
<evidence type="ECO:0000256" key="2">
    <source>
        <dbReference type="SAM" id="Phobius"/>
    </source>
</evidence>
<keyword evidence="3" id="KW-0732">Signal</keyword>
<gene>
    <name evidence="4" type="primary">GPI16</name>
    <name evidence="4" type="ORF">SLS58_001651</name>
</gene>
<sequence length="573" mass="63977">MFLLRSLVGLLSLLLLPSHANADGADYHERLLLRPLPQDQLLASFNFRSNASAASFEHQNFRFFPRSLGQILQHAHTKELHLRFSTGRWDAEQWGARPRNGAREGGTGVELWAWVDAETEEQANARWLTLANALSGLFCASVNFIDATKTIRPVKSFPPERYPPVESLENLHLLHGTLPHEVICTENLTPFLKLLPCKGKSGVSSLLDGHKLFDASWQTMSIDVRPVCPDDGSECVLEMEQVVDMVVDIDRSKRPRDNPIPRPKPIEEIPCDENKPYPRHDSCFPLEATSESAWSFNQVFGRPIKGACPLTGEGPASETVCINVQPEREIKVETSAKYKESKYEDGLLRCYELPTRSITGYGQERGGLQAVLTNPSETSSVDLIYLESLPWFMRTYVHTLRAFVTSGDSKVECAECIKEIFYRPGVDRSRGTHLELMLTVPANSTLTLTYDFEKAILRYTEYPPDANRGFDVAPAVIRLLDHATDSDSRGVYLRTTSLLLPLPTPDFSMPYNVIILTSTVMALGFGSIFNILVRRFIGANEVVAWQGGGLKGVIAGKIQRLKAKFQPKGSKAE</sequence>
<comment type="caution">
    <text evidence="4">The sequence shown here is derived from an EMBL/GenBank/DDBJ whole genome shotgun (WGS) entry which is preliminary data.</text>
</comment>
<feature type="transmembrane region" description="Helical" evidence="2">
    <location>
        <begin position="511"/>
        <end position="533"/>
    </location>
</feature>
<keyword evidence="2" id="KW-1133">Transmembrane helix</keyword>
<evidence type="ECO:0000256" key="3">
    <source>
        <dbReference type="SAM" id="SignalP"/>
    </source>
</evidence>
<keyword evidence="2" id="KW-0472">Membrane</keyword>
<reference evidence="4 5" key="1">
    <citation type="journal article" date="2023" name="Plant Dis.">
        <title>First Report of Diplodia intermedia Causing Canker and Dieback Diseases on Apple Trees in Canada.</title>
        <authorList>
            <person name="Ellouze W."/>
            <person name="Ilyukhin E."/>
            <person name="Sulman M."/>
            <person name="Ali S."/>
        </authorList>
    </citation>
    <scope>NUCLEOTIDE SEQUENCE [LARGE SCALE GENOMIC DNA]</scope>
    <source>
        <strain evidence="4 5">M45-28</strain>
    </source>
</reference>
<dbReference type="PANTHER" id="PTHR12959">
    <property type="entry name" value="GPI TRANSAMIDASE COMPONENT PIG-T-RELATED"/>
    <property type="match status" value="1"/>
</dbReference>
<dbReference type="PANTHER" id="PTHR12959:SF11">
    <property type="entry name" value="GPI TRANSAMIDASE COMPONENT PIG-T"/>
    <property type="match status" value="1"/>
</dbReference>
<dbReference type="Pfam" id="PF04113">
    <property type="entry name" value="Gpi16"/>
    <property type="match status" value="2"/>
</dbReference>
<evidence type="ECO:0000313" key="5">
    <source>
        <dbReference type="Proteomes" id="UP001521184"/>
    </source>
</evidence>
<accession>A0ABR3U2G2</accession>
<dbReference type="EMBL" id="JAKEKT020000006">
    <property type="protein sequence ID" value="KAL1649594.1"/>
    <property type="molecule type" value="Genomic_DNA"/>
</dbReference>
<feature type="chain" id="PRO_5046579126" evidence="3">
    <location>
        <begin position="23"/>
        <end position="573"/>
    </location>
</feature>
<name>A0ABR3U2G2_9PEZI</name>
<feature type="signal peptide" evidence="3">
    <location>
        <begin position="1"/>
        <end position="22"/>
    </location>
</feature>
<keyword evidence="5" id="KW-1185">Reference proteome</keyword>
<keyword evidence="2" id="KW-0812">Transmembrane</keyword>
<protein>
    <submittedName>
        <fullName evidence="4">Subunit of the glycosylphosphatidylinositol transamidase complex-like protein</fullName>
    </submittedName>
</protein>
<feature type="region of interest" description="Disordered" evidence="1">
    <location>
        <begin position="252"/>
        <end position="272"/>
    </location>
</feature>
<organism evidence="4 5">
    <name type="scientific">Diplodia intermedia</name>
    <dbReference type="NCBI Taxonomy" id="856260"/>
    <lineage>
        <taxon>Eukaryota</taxon>
        <taxon>Fungi</taxon>
        <taxon>Dikarya</taxon>
        <taxon>Ascomycota</taxon>
        <taxon>Pezizomycotina</taxon>
        <taxon>Dothideomycetes</taxon>
        <taxon>Dothideomycetes incertae sedis</taxon>
        <taxon>Botryosphaeriales</taxon>
        <taxon>Botryosphaeriaceae</taxon>
        <taxon>Diplodia</taxon>
    </lineage>
</organism>
<dbReference type="InterPro" id="IPR007245">
    <property type="entry name" value="PIG-T"/>
</dbReference>
<proteinExistence type="predicted"/>
<evidence type="ECO:0000313" key="4">
    <source>
        <dbReference type="EMBL" id="KAL1649594.1"/>
    </source>
</evidence>
<evidence type="ECO:0000256" key="1">
    <source>
        <dbReference type="SAM" id="MobiDB-lite"/>
    </source>
</evidence>